<evidence type="ECO:0000313" key="8">
    <source>
        <dbReference type="Proteomes" id="UP001299409"/>
    </source>
</evidence>
<keyword evidence="3" id="KW-0378">Hydrolase</keyword>
<dbReference type="Gene3D" id="2.30.30.40">
    <property type="entry name" value="SH3 Domains"/>
    <property type="match status" value="2"/>
</dbReference>
<evidence type="ECO:0000256" key="4">
    <source>
        <dbReference type="ARBA" id="ARBA00022807"/>
    </source>
</evidence>
<proteinExistence type="inferred from homology"/>
<keyword evidence="2" id="KW-0645">Protease</keyword>
<dbReference type="InterPro" id="IPR038765">
    <property type="entry name" value="Papain-like_cys_pep_sf"/>
</dbReference>
<dbReference type="Pfam" id="PF08239">
    <property type="entry name" value="SH3_3"/>
    <property type="match status" value="2"/>
</dbReference>
<gene>
    <name evidence="7" type="ORF">LIP50_09695</name>
</gene>
<protein>
    <submittedName>
        <fullName evidence="7">SH3 domain-containing protein</fullName>
    </submittedName>
</protein>
<dbReference type="PROSITE" id="PS51781">
    <property type="entry name" value="SH3B"/>
    <property type="match status" value="2"/>
</dbReference>
<evidence type="ECO:0000256" key="1">
    <source>
        <dbReference type="ARBA" id="ARBA00007074"/>
    </source>
</evidence>
<dbReference type="Gene3D" id="3.90.1720.10">
    <property type="entry name" value="endopeptidase domain like (from Nostoc punctiforme)"/>
    <property type="match status" value="1"/>
</dbReference>
<dbReference type="RefSeq" id="WP_226914374.1">
    <property type="nucleotide sequence ID" value="NZ_JAJBQA010000004.1"/>
</dbReference>
<dbReference type="SMART" id="SM00287">
    <property type="entry name" value="SH3b"/>
    <property type="match status" value="2"/>
</dbReference>
<comment type="caution">
    <text evidence="7">The sequence shown here is derived from an EMBL/GenBank/DDBJ whole genome shotgun (WGS) entry which is preliminary data.</text>
</comment>
<evidence type="ECO:0000259" key="6">
    <source>
        <dbReference type="PROSITE" id="PS51935"/>
    </source>
</evidence>
<name>A0ABS8CYB8_9FIRM</name>
<dbReference type="PROSITE" id="PS51935">
    <property type="entry name" value="NLPC_P60"/>
    <property type="match status" value="1"/>
</dbReference>
<dbReference type="InterPro" id="IPR036028">
    <property type="entry name" value="SH3-like_dom_sf"/>
</dbReference>
<accession>A0ABS8CYB8</accession>
<dbReference type="PANTHER" id="PTHR47053">
    <property type="entry name" value="MUREIN DD-ENDOPEPTIDASE MEPH-RELATED"/>
    <property type="match status" value="1"/>
</dbReference>
<dbReference type="SUPFAM" id="SSF50044">
    <property type="entry name" value="SH3-domain"/>
    <property type="match status" value="1"/>
</dbReference>
<keyword evidence="8" id="KW-1185">Reference proteome</keyword>
<dbReference type="SUPFAM" id="SSF54001">
    <property type="entry name" value="Cysteine proteinases"/>
    <property type="match status" value="1"/>
</dbReference>
<comment type="similarity">
    <text evidence="1">Belongs to the peptidase C40 family.</text>
</comment>
<dbReference type="Proteomes" id="UP001299409">
    <property type="component" value="Unassembled WGS sequence"/>
</dbReference>
<feature type="domain" description="SH3b" evidence="5">
    <location>
        <begin position="111"/>
        <end position="173"/>
    </location>
</feature>
<dbReference type="InterPro" id="IPR051202">
    <property type="entry name" value="Peptidase_C40"/>
</dbReference>
<evidence type="ECO:0000256" key="2">
    <source>
        <dbReference type="ARBA" id="ARBA00022670"/>
    </source>
</evidence>
<dbReference type="Pfam" id="PF00877">
    <property type="entry name" value="NLPC_P60"/>
    <property type="match status" value="1"/>
</dbReference>
<dbReference type="PANTHER" id="PTHR47053:SF1">
    <property type="entry name" value="MUREIN DD-ENDOPEPTIDASE MEPH-RELATED"/>
    <property type="match status" value="1"/>
</dbReference>
<dbReference type="InterPro" id="IPR003646">
    <property type="entry name" value="SH3-like_bac-type"/>
</dbReference>
<keyword evidence="4" id="KW-0788">Thiol protease</keyword>
<evidence type="ECO:0000259" key="5">
    <source>
        <dbReference type="PROSITE" id="PS51781"/>
    </source>
</evidence>
<sequence length="312" mass="33811">MILHYKNMDFTSKNIITTAAVTAALLPAASFLMQESQVAYADSVEYRVITGDYVNFRKGPSTSYASLGQLNKGDKVEYISVSGSWTKVKYNGQTGYVYSQYVSQVNSEAKTEVKYVNCSALNVRSGAGTSYSIITTITKDTKVEVISTSNGWSKIKVGTTTGYVSSKYLSETKDSSNSSSDNTSNSTTSASKVVSYAKSFLGKPYVWGAQGPSSFDCSGFTYYVFKNSANITLPRTSKDQSTYGTTISKKNLKVGDLVFFDTSGSNSGNVSHVGIYIGSNQFIHASSSKGKVVISDFNNYYTNAFVKAKRVL</sequence>
<feature type="domain" description="SH3b" evidence="5">
    <location>
        <begin position="44"/>
        <end position="106"/>
    </location>
</feature>
<evidence type="ECO:0000256" key="3">
    <source>
        <dbReference type="ARBA" id="ARBA00022801"/>
    </source>
</evidence>
<reference evidence="7 8" key="1">
    <citation type="submission" date="2021-10" db="EMBL/GenBank/DDBJ databases">
        <title>Collection of gut derived symbiotic bacterial strains cultured from healthy donors.</title>
        <authorList>
            <person name="Lin H."/>
            <person name="Littmann E."/>
            <person name="Claire K."/>
            <person name="Pamer E."/>
        </authorList>
    </citation>
    <scope>NUCLEOTIDE SEQUENCE [LARGE SCALE GENOMIC DNA]</scope>
    <source>
        <strain evidence="7 8">MSK.17.68</strain>
    </source>
</reference>
<evidence type="ECO:0000313" key="7">
    <source>
        <dbReference type="EMBL" id="MCB5446473.1"/>
    </source>
</evidence>
<organism evidence="7 8">
    <name type="scientific">Intestinibacter bartlettii</name>
    <dbReference type="NCBI Taxonomy" id="261299"/>
    <lineage>
        <taxon>Bacteria</taxon>
        <taxon>Bacillati</taxon>
        <taxon>Bacillota</taxon>
        <taxon>Clostridia</taxon>
        <taxon>Peptostreptococcales</taxon>
        <taxon>Peptostreptococcaceae</taxon>
        <taxon>Intestinibacter</taxon>
    </lineage>
</organism>
<dbReference type="EMBL" id="JAJBMB010000009">
    <property type="protein sequence ID" value="MCB5446473.1"/>
    <property type="molecule type" value="Genomic_DNA"/>
</dbReference>
<feature type="domain" description="NlpC/P60" evidence="6">
    <location>
        <begin position="187"/>
        <end position="312"/>
    </location>
</feature>
<dbReference type="InterPro" id="IPR000064">
    <property type="entry name" value="NLP_P60_dom"/>
</dbReference>